<dbReference type="OrthoDB" id="9803397at2"/>
<dbReference type="AlphaFoldDB" id="A0A542DS57"/>
<gene>
    <name evidence="1" type="ORF">FB471_5678</name>
</gene>
<evidence type="ECO:0000313" key="2">
    <source>
        <dbReference type="Proteomes" id="UP000320876"/>
    </source>
</evidence>
<sequence>MTDGDWLPGGWLPWRGELHYITGYSRGRENGGFRAIIACLNQRIVYADLLAEDPPKCAECVVHHERRQAELATKPPVHGGWGGWQGAAR</sequence>
<organism evidence="1 2">
    <name type="scientific">Amycolatopsis cihanbeyliensis</name>
    <dbReference type="NCBI Taxonomy" id="1128664"/>
    <lineage>
        <taxon>Bacteria</taxon>
        <taxon>Bacillati</taxon>
        <taxon>Actinomycetota</taxon>
        <taxon>Actinomycetes</taxon>
        <taxon>Pseudonocardiales</taxon>
        <taxon>Pseudonocardiaceae</taxon>
        <taxon>Amycolatopsis</taxon>
    </lineage>
</organism>
<dbReference type="Proteomes" id="UP000320876">
    <property type="component" value="Unassembled WGS sequence"/>
</dbReference>
<comment type="caution">
    <text evidence="1">The sequence shown here is derived from an EMBL/GenBank/DDBJ whole genome shotgun (WGS) entry which is preliminary data.</text>
</comment>
<name>A0A542DS57_AMYCI</name>
<keyword evidence="2" id="KW-1185">Reference proteome</keyword>
<reference evidence="1 2" key="1">
    <citation type="submission" date="2019-06" db="EMBL/GenBank/DDBJ databases">
        <title>Sequencing the genomes of 1000 actinobacteria strains.</title>
        <authorList>
            <person name="Klenk H.-P."/>
        </authorList>
    </citation>
    <scope>NUCLEOTIDE SEQUENCE [LARGE SCALE GENOMIC DNA]</scope>
    <source>
        <strain evidence="1 2">DSM 45679</strain>
    </source>
</reference>
<accession>A0A542DS57</accession>
<proteinExistence type="predicted"/>
<dbReference type="EMBL" id="VFML01000001">
    <property type="protein sequence ID" value="TQJ05835.1"/>
    <property type="molecule type" value="Genomic_DNA"/>
</dbReference>
<protein>
    <submittedName>
        <fullName evidence="1">Uncharacterized protein</fullName>
    </submittedName>
</protein>
<dbReference type="RefSeq" id="WP_142001311.1">
    <property type="nucleotide sequence ID" value="NZ_VFML01000001.1"/>
</dbReference>
<evidence type="ECO:0000313" key="1">
    <source>
        <dbReference type="EMBL" id="TQJ05835.1"/>
    </source>
</evidence>